<proteinExistence type="inferred from homology"/>
<reference evidence="10" key="1">
    <citation type="journal article" date="2020" name="Nat. Commun.">
        <title>Genome assembly of wild tea tree DASZ reveals pedigree and selection history of tea varieties.</title>
        <authorList>
            <person name="Zhang W."/>
            <person name="Zhang Y."/>
            <person name="Qiu H."/>
            <person name="Guo Y."/>
            <person name="Wan H."/>
            <person name="Zhang X."/>
            <person name="Scossa F."/>
            <person name="Alseekh S."/>
            <person name="Zhang Q."/>
            <person name="Wang P."/>
            <person name="Xu L."/>
            <person name="Schmidt M.H."/>
            <person name="Jia X."/>
            <person name="Li D."/>
            <person name="Zhu A."/>
            <person name="Guo F."/>
            <person name="Chen W."/>
            <person name="Ni D."/>
            <person name="Usadel B."/>
            <person name="Fernie A.R."/>
            <person name="Wen W."/>
        </authorList>
    </citation>
    <scope>NUCLEOTIDE SEQUENCE [LARGE SCALE GENOMIC DNA]</scope>
    <source>
        <strain evidence="10">cv. G240</strain>
    </source>
</reference>
<reference evidence="9 10" key="2">
    <citation type="submission" date="2020-07" db="EMBL/GenBank/DDBJ databases">
        <title>Genome assembly of wild tea tree DASZ reveals pedigree and selection history of tea varieties.</title>
        <authorList>
            <person name="Zhang W."/>
        </authorList>
    </citation>
    <scope>NUCLEOTIDE SEQUENCE [LARGE SCALE GENOMIC DNA]</scope>
    <source>
        <strain evidence="10">cv. G240</strain>
        <tissue evidence="9">Leaf</tissue>
    </source>
</reference>
<feature type="transmembrane region" description="Helical" evidence="8">
    <location>
        <begin position="21"/>
        <end position="39"/>
    </location>
</feature>
<comment type="subcellular location">
    <subcellularLocation>
        <location evidence="2 6">Secreted</location>
        <location evidence="2 6">Cell wall</location>
    </subcellularLocation>
</comment>
<dbReference type="GO" id="GO:0016787">
    <property type="term" value="F:hydrolase activity"/>
    <property type="evidence" value="ECO:0007669"/>
    <property type="project" value="UniProtKB-KW"/>
</dbReference>
<feature type="compositionally biased region" description="Basic residues" evidence="7">
    <location>
        <begin position="133"/>
        <end position="146"/>
    </location>
</feature>
<keyword evidence="10" id="KW-1185">Reference proteome</keyword>
<evidence type="ECO:0000256" key="1">
    <source>
        <dbReference type="ARBA" id="ARBA00003534"/>
    </source>
</evidence>
<dbReference type="AlphaFoldDB" id="A0A7J7GJ32"/>
<name>A0A7J7GJ32_CAMSI</name>
<evidence type="ECO:0000256" key="4">
    <source>
        <dbReference type="ARBA" id="ARBA00022512"/>
    </source>
</evidence>
<dbReference type="PANTHER" id="PTHR21562:SF83">
    <property type="entry name" value="PECTIN ACETYLESTERASE 4"/>
    <property type="match status" value="1"/>
</dbReference>
<dbReference type="Pfam" id="PF03283">
    <property type="entry name" value="PAE"/>
    <property type="match status" value="2"/>
</dbReference>
<evidence type="ECO:0000256" key="5">
    <source>
        <dbReference type="ARBA" id="ARBA00023316"/>
    </source>
</evidence>
<dbReference type="SUPFAM" id="SSF53474">
    <property type="entry name" value="alpha/beta-Hydrolases"/>
    <property type="match status" value="1"/>
</dbReference>
<evidence type="ECO:0000313" key="9">
    <source>
        <dbReference type="EMBL" id="KAF5940832.1"/>
    </source>
</evidence>
<evidence type="ECO:0000256" key="6">
    <source>
        <dbReference type="RuleBase" id="RU363114"/>
    </source>
</evidence>
<feature type="compositionally biased region" description="Gly residues" evidence="7">
    <location>
        <begin position="147"/>
        <end position="159"/>
    </location>
</feature>
<keyword evidence="4 6" id="KW-0134">Cell wall</keyword>
<keyword evidence="8" id="KW-1133">Transmembrane helix</keyword>
<accession>A0A7J7GJ32</accession>
<dbReference type="EMBL" id="JACBKZ010000010">
    <property type="protein sequence ID" value="KAF5940832.1"/>
    <property type="molecule type" value="Genomic_DNA"/>
</dbReference>
<comment type="similarity">
    <text evidence="3 6">Belongs to the pectinacetylesterase family.</text>
</comment>
<comment type="function">
    <text evidence="1 6">Hydrolyzes acetyl esters in homogalacturonan regions of pectin. In type I primary cell wall, galacturonic acid residues of pectin can be acetylated at the O-2 and O-3 positions. Decreasing the degree of acetylation of pectin gels in vitro alters their physical properties.</text>
</comment>
<keyword evidence="5 6" id="KW-0961">Cell wall biogenesis/degradation</keyword>
<dbReference type="Proteomes" id="UP000593564">
    <property type="component" value="Unassembled WGS sequence"/>
</dbReference>
<evidence type="ECO:0000256" key="3">
    <source>
        <dbReference type="ARBA" id="ARBA00005784"/>
    </source>
</evidence>
<dbReference type="GO" id="GO:0071555">
    <property type="term" value="P:cell wall organization"/>
    <property type="evidence" value="ECO:0007669"/>
    <property type="project" value="UniProtKB-KW"/>
</dbReference>
<dbReference type="EC" id="3.1.1.-" evidence="6"/>
<sequence length="537" mass="61275">MANQRFRPLIWCRKWSKRDQAIAAAATGFAIFIITFSVFSDSRTKPSTQQPLNPSSAPLRVPLTLLRNATHRGAFCLDGSLPAYHLQKGFGSGSSNWVLHVENAPMVDFHQICSRDNRLVDRSAVVEGGRGERQRRRRRSRRRTRHGGGGADGGEGGSGLEEEEAVVAWRRLLRLCEEKRESERREEAPELRLCEEKRESERRECEIESGGGWCDTIESCSSRKRTELGSSRYMDGQVQFSGILSQELSQNPDFFNWNKVKIRYCDGASFAGHPESEFKASPVDVFQLELFFRGQLIWETLMDELLSIGLSNARQALLSGCSAGGLATLIHCDNFRKILPKYATVKCLADAGFFLNVKDVAGHRTIETFYQDVVHLQVVTWLYSVSSYISSIFCFFPQEFIKNIKTPIFLVHPAYDFWQIKHIFVPDESDPHGSWFKCKLNIDNCNPSQMEVLHGYRHSLLKVLSEFQQNKEGGMFINSCYVHCQTWMTETWHSSNSPRINSKTIAESVGDWFFNRQVAKQIDCPYPCNPTCYNIVW</sequence>
<evidence type="ECO:0000256" key="2">
    <source>
        <dbReference type="ARBA" id="ARBA00004191"/>
    </source>
</evidence>
<feature type="region of interest" description="Disordered" evidence="7">
    <location>
        <begin position="124"/>
        <end position="160"/>
    </location>
</feature>
<gene>
    <name evidence="9" type="ORF">HYC85_021999</name>
</gene>
<protein>
    <recommendedName>
        <fullName evidence="6">Pectin acetylesterase</fullName>
        <ecNumber evidence="6">3.1.1.-</ecNumber>
    </recommendedName>
</protein>
<dbReference type="PANTHER" id="PTHR21562">
    <property type="entry name" value="NOTUM-RELATED"/>
    <property type="match status" value="1"/>
</dbReference>
<comment type="caution">
    <text evidence="9">The sequence shown here is derived from an EMBL/GenBank/DDBJ whole genome shotgun (WGS) entry which is preliminary data.</text>
</comment>
<evidence type="ECO:0000256" key="7">
    <source>
        <dbReference type="SAM" id="MobiDB-lite"/>
    </source>
</evidence>
<keyword evidence="8" id="KW-0812">Transmembrane</keyword>
<keyword evidence="6" id="KW-0964">Secreted</keyword>
<dbReference type="InterPro" id="IPR004963">
    <property type="entry name" value="PAE/NOTUM"/>
</dbReference>
<evidence type="ECO:0000256" key="8">
    <source>
        <dbReference type="SAM" id="Phobius"/>
    </source>
</evidence>
<dbReference type="InterPro" id="IPR029058">
    <property type="entry name" value="AB_hydrolase_fold"/>
</dbReference>
<evidence type="ECO:0000313" key="10">
    <source>
        <dbReference type="Proteomes" id="UP000593564"/>
    </source>
</evidence>
<keyword evidence="8" id="KW-0472">Membrane</keyword>
<keyword evidence="6" id="KW-0378">Hydrolase</keyword>
<organism evidence="9 10">
    <name type="scientific">Camellia sinensis</name>
    <name type="common">Tea plant</name>
    <name type="synonym">Thea sinensis</name>
    <dbReference type="NCBI Taxonomy" id="4442"/>
    <lineage>
        <taxon>Eukaryota</taxon>
        <taxon>Viridiplantae</taxon>
        <taxon>Streptophyta</taxon>
        <taxon>Embryophyta</taxon>
        <taxon>Tracheophyta</taxon>
        <taxon>Spermatophyta</taxon>
        <taxon>Magnoliopsida</taxon>
        <taxon>eudicotyledons</taxon>
        <taxon>Gunneridae</taxon>
        <taxon>Pentapetalae</taxon>
        <taxon>asterids</taxon>
        <taxon>Ericales</taxon>
        <taxon>Theaceae</taxon>
        <taxon>Camellia</taxon>
    </lineage>
</organism>